<reference evidence="2" key="1">
    <citation type="journal article" date="2023" name="Nat. Commun.">
        <title>Diploid and tetraploid genomes of Acorus and the evolution of monocots.</title>
        <authorList>
            <person name="Ma L."/>
            <person name="Liu K.W."/>
            <person name="Li Z."/>
            <person name="Hsiao Y.Y."/>
            <person name="Qi Y."/>
            <person name="Fu T."/>
            <person name="Tang G.D."/>
            <person name="Zhang D."/>
            <person name="Sun W.H."/>
            <person name="Liu D.K."/>
            <person name="Li Y."/>
            <person name="Chen G.Z."/>
            <person name="Liu X.D."/>
            <person name="Liao X.Y."/>
            <person name="Jiang Y.T."/>
            <person name="Yu X."/>
            <person name="Hao Y."/>
            <person name="Huang J."/>
            <person name="Zhao X.W."/>
            <person name="Ke S."/>
            <person name="Chen Y.Y."/>
            <person name="Wu W.L."/>
            <person name="Hsu J.L."/>
            <person name="Lin Y.F."/>
            <person name="Huang M.D."/>
            <person name="Li C.Y."/>
            <person name="Huang L."/>
            <person name="Wang Z.W."/>
            <person name="Zhao X."/>
            <person name="Zhong W.Y."/>
            <person name="Peng D.H."/>
            <person name="Ahmad S."/>
            <person name="Lan S."/>
            <person name="Zhang J.S."/>
            <person name="Tsai W.C."/>
            <person name="Van de Peer Y."/>
            <person name="Liu Z.J."/>
        </authorList>
    </citation>
    <scope>NUCLEOTIDE SEQUENCE</scope>
    <source>
        <strain evidence="2">SCP</strain>
    </source>
</reference>
<dbReference type="Proteomes" id="UP001179952">
    <property type="component" value="Unassembled WGS sequence"/>
</dbReference>
<comment type="caution">
    <text evidence="2">The sequence shown here is derived from an EMBL/GenBank/DDBJ whole genome shotgun (WGS) entry which is preliminary data.</text>
</comment>
<sequence length="125" mass="14285">MHVSFLNWIEASFVRRMLGTAHDRGSSLDKVDDDAAFVSSRIRLDRYLPDSADSTFDSKRYCPARGGKSGVNRSRAKRELRSRSRPYSTSQDQVVPQLESRDEGESSKCERRVDVSYQSSFEKLD</sequence>
<feature type="compositionally biased region" description="Polar residues" evidence="1">
    <location>
        <begin position="116"/>
        <end position="125"/>
    </location>
</feature>
<keyword evidence="3" id="KW-1185">Reference proteome</keyword>
<evidence type="ECO:0000256" key="1">
    <source>
        <dbReference type="SAM" id="MobiDB-lite"/>
    </source>
</evidence>
<feature type="region of interest" description="Disordered" evidence="1">
    <location>
        <begin position="50"/>
        <end position="125"/>
    </location>
</feature>
<feature type="compositionally biased region" description="Basic and acidic residues" evidence="1">
    <location>
        <begin position="99"/>
        <end position="114"/>
    </location>
</feature>
<dbReference type="AlphaFoldDB" id="A0AAV9A0J2"/>
<protein>
    <submittedName>
        <fullName evidence="2">Uncharacterized protein</fullName>
    </submittedName>
</protein>
<feature type="compositionally biased region" description="Polar residues" evidence="1">
    <location>
        <begin position="85"/>
        <end position="94"/>
    </location>
</feature>
<organism evidence="2 3">
    <name type="scientific">Acorus gramineus</name>
    <name type="common">Dwarf sweet flag</name>
    <dbReference type="NCBI Taxonomy" id="55184"/>
    <lineage>
        <taxon>Eukaryota</taxon>
        <taxon>Viridiplantae</taxon>
        <taxon>Streptophyta</taxon>
        <taxon>Embryophyta</taxon>
        <taxon>Tracheophyta</taxon>
        <taxon>Spermatophyta</taxon>
        <taxon>Magnoliopsida</taxon>
        <taxon>Liliopsida</taxon>
        <taxon>Acoraceae</taxon>
        <taxon>Acorus</taxon>
    </lineage>
</organism>
<gene>
    <name evidence="2" type="ORF">QJS04_geneDACA024098</name>
</gene>
<accession>A0AAV9A0J2</accession>
<evidence type="ECO:0000313" key="3">
    <source>
        <dbReference type="Proteomes" id="UP001179952"/>
    </source>
</evidence>
<name>A0AAV9A0J2_ACOGR</name>
<reference evidence="2" key="2">
    <citation type="submission" date="2023-06" db="EMBL/GenBank/DDBJ databases">
        <authorList>
            <person name="Ma L."/>
            <person name="Liu K.-W."/>
            <person name="Li Z."/>
            <person name="Hsiao Y.-Y."/>
            <person name="Qi Y."/>
            <person name="Fu T."/>
            <person name="Tang G."/>
            <person name="Zhang D."/>
            <person name="Sun W.-H."/>
            <person name="Liu D.-K."/>
            <person name="Li Y."/>
            <person name="Chen G.-Z."/>
            <person name="Liu X.-D."/>
            <person name="Liao X.-Y."/>
            <person name="Jiang Y.-T."/>
            <person name="Yu X."/>
            <person name="Hao Y."/>
            <person name="Huang J."/>
            <person name="Zhao X.-W."/>
            <person name="Ke S."/>
            <person name="Chen Y.-Y."/>
            <person name="Wu W.-L."/>
            <person name="Hsu J.-L."/>
            <person name="Lin Y.-F."/>
            <person name="Huang M.-D."/>
            <person name="Li C.-Y."/>
            <person name="Huang L."/>
            <person name="Wang Z.-W."/>
            <person name="Zhao X."/>
            <person name="Zhong W.-Y."/>
            <person name="Peng D.-H."/>
            <person name="Ahmad S."/>
            <person name="Lan S."/>
            <person name="Zhang J.-S."/>
            <person name="Tsai W.-C."/>
            <person name="Van De Peer Y."/>
            <person name="Liu Z.-J."/>
        </authorList>
    </citation>
    <scope>NUCLEOTIDE SEQUENCE</scope>
    <source>
        <strain evidence="2">SCP</strain>
        <tissue evidence="2">Leaves</tissue>
    </source>
</reference>
<proteinExistence type="predicted"/>
<dbReference type="EMBL" id="JAUJYN010000026">
    <property type="protein sequence ID" value="KAK1258072.1"/>
    <property type="molecule type" value="Genomic_DNA"/>
</dbReference>
<evidence type="ECO:0000313" key="2">
    <source>
        <dbReference type="EMBL" id="KAK1258072.1"/>
    </source>
</evidence>